<dbReference type="Gene3D" id="1.10.10.10">
    <property type="entry name" value="Winged helix-like DNA-binding domain superfamily/Winged helix DNA-binding domain"/>
    <property type="match status" value="1"/>
</dbReference>
<dbReference type="EMBL" id="PDKW01000040">
    <property type="protein sequence ID" value="PGH56917.1"/>
    <property type="molecule type" value="Genomic_DNA"/>
</dbReference>
<gene>
    <name evidence="3" type="ORF">CRT60_10410</name>
</gene>
<evidence type="ECO:0000259" key="2">
    <source>
        <dbReference type="Pfam" id="PF12802"/>
    </source>
</evidence>
<organism evidence="3 4">
    <name type="scientific">Azospirillum palustre</name>
    <dbReference type="NCBI Taxonomy" id="2044885"/>
    <lineage>
        <taxon>Bacteria</taxon>
        <taxon>Pseudomonadati</taxon>
        <taxon>Pseudomonadota</taxon>
        <taxon>Alphaproteobacteria</taxon>
        <taxon>Rhodospirillales</taxon>
        <taxon>Azospirillaceae</taxon>
        <taxon>Azospirillum</taxon>
    </lineage>
</organism>
<reference evidence="4" key="1">
    <citation type="submission" date="2017-10" db="EMBL/GenBank/DDBJ databases">
        <authorList>
            <person name="Kravchenko I.K."/>
            <person name="Grouzdev D.S."/>
        </authorList>
    </citation>
    <scope>NUCLEOTIDE SEQUENCE [LARGE SCALE GENOMIC DNA]</scope>
    <source>
        <strain evidence="4">B2</strain>
    </source>
</reference>
<name>A0A2B8BI62_9PROT</name>
<protein>
    <recommendedName>
        <fullName evidence="2">HTH marR-type domain-containing protein</fullName>
    </recommendedName>
</protein>
<dbReference type="OrthoDB" id="49685at2"/>
<dbReference type="GO" id="GO:0003700">
    <property type="term" value="F:DNA-binding transcription factor activity"/>
    <property type="evidence" value="ECO:0007669"/>
    <property type="project" value="InterPro"/>
</dbReference>
<dbReference type="InterPro" id="IPR036390">
    <property type="entry name" value="WH_DNA-bd_sf"/>
</dbReference>
<dbReference type="AlphaFoldDB" id="A0A2B8BI62"/>
<sequence length="420" mass="43594">MIGCYTDCCRVQGRGGGGRMRGGDTTGLRAYNERLVMHALLQAGMLSKAEIARETGLSGQAASVIVNRLLEDGLLVKLDKVRGQVGQPSTPIAPNPDGAYALGVKIGRRSVEAILINLLGEELGASRVRYDAPLPEPTISTAIAQAAGLLAHLSPEARSRVVGLGVAMPDEIHAWSAELGLAPGALDGWRDADIAGAFARATGLPVTLYNDAAAACAAEMIAGHAIVSRSALYIYLGTFIGGGVVIDGRLYRGEQGNAGAIGSMPTRPAGPGTPPGQLIHAASIFLLERELEAAGIDPTAALSAALADGSGERADAIFDSWAEAACAELSRAVVSALSVIDFQEVVVDGFLPPSWRDRFTRRLTAAVERFNRSGLKAAPVMAGSIGPMARVLGAAMLPLKARFSPDTDLLVRSGMARDPV</sequence>
<accession>A0A2B8BI62</accession>
<keyword evidence="4" id="KW-1185">Reference proteome</keyword>
<dbReference type="InterPro" id="IPR000600">
    <property type="entry name" value="ROK"/>
</dbReference>
<comment type="similarity">
    <text evidence="1">Belongs to the ROK (NagC/XylR) family.</text>
</comment>
<comment type="caution">
    <text evidence="3">The sequence shown here is derived from an EMBL/GenBank/DDBJ whole genome shotgun (WGS) entry which is preliminary data.</text>
</comment>
<dbReference type="InterPro" id="IPR043129">
    <property type="entry name" value="ATPase_NBD"/>
</dbReference>
<dbReference type="SUPFAM" id="SSF46785">
    <property type="entry name" value="Winged helix' DNA-binding domain"/>
    <property type="match status" value="1"/>
</dbReference>
<dbReference type="Gene3D" id="3.30.420.40">
    <property type="match status" value="2"/>
</dbReference>
<dbReference type="InterPro" id="IPR036388">
    <property type="entry name" value="WH-like_DNA-bd_sf"/>
</dbReference>
<evidence type="ECO:0000313" key="4">
    <source>
        <dbReference type="Proteomes" id="UP000225379"/>
    </source>
</evidence>
<dbReference type="Pfam" id="PF12802">
    <property type="entry name" value="MarR_2"/>
    <property type="match status" value="1"/>
</dbReference>
<dbReference type="Proteomes" id="UP000225379">
    <property type="component" value="Unassembled WGS sequence"/>
</dbReference>
<dbReference type="InterPro" id="IPR000835">
    <property type="entry name" value="HTH_MarR-typ"/>
</dbReference>
<evidence type="ECO:0000313" key="3">
    <source>
        <dbReference type="EMBL" id="PGH56917.1"/>
    </source>
</evidence>
<dbReference type="SUPFAM" id="SSF53067">
    <property type="entry name" value="Actin-like ATPase domain"/>
    <property type="match status" value="1"/>
</dbReference>
<proteinExistence type="inferred from homology"/>
<dbReference type="Pfam" id="PF00480">
    <property type="entry name" value="ROK"/>
    <property type="match status" value="1"/>
</dbReference>
<dbReference type="PANTHER" id="PTHR18964">
    <property type="entry name" value="ROK (REPRESSOR, ORF, KINASE) FAMILY"/>
    <property type="match status" value="1"/>
</dbReference>
<evidence type="ECO:0000256" key="1">
    <source>
        <dbReference type="ARBA" id="ARBA00006479"/>
    </source>
</evidence>
<feature type="domain" description="HTH marR-type" evidence="2">
    <location>
        <begin position="35"/>
        <end position="77"/>
    </location>
</feature>
<dbReference type="PANTHER" id="PTHR18964:SF149">
    <property type="entry name" value="BIFUNCTIONAL UDP-N-ACETYLGLUCOSAMINE 2-EPIMERASE_N-ACETYLMANNOSAMINE KINASE"/>
    <property type="match status" value="1"/>
</dbReference>